<evidence type="ECO:0000313" key="1">
    <source>
        <dbReference type="EMBL" id="RWU17200.1"/>
    </source>
</evidence>
<reference evidence="1 2" key="1">
    <citation type="submission" date="2018-06" db="EMBL/GenBank/DDBJ databases">
        <title>Bacteria isolated from soil of Wuhan.</title>
        <authorList>
            <person name="Wei X."/>
            <person name="Chunhua H."/>
        </authorList>
    </citation>
    <scope>NUCLEOTIDE SEQUENCE [LARGE SCALE GENOMIC DNA]</scope>
    <source>
        <strain evidence="2">xwS2</strain>
    </source>
</reference>
<accession>A0A443ZET5</accession>
<organism evidence="1 2">
    <name type="scientific">Pseudomonas alkylphenolica</name>
    <dbReference type="NCBI Taxonomy" id="237609"/>
    <lineage>
        <taxon>Bacteria</taxon>
        <taxon>Pseudomonadati</taxon>
        <taxon>Pseudomonadota</taxon>
        <taxon>Gammaproteobacteria</taxon>
        <taxon>Pseudomonadales</taxon>
        <taxon>Pseudomonadaceae</taxon>
        <taxon>Pseudomonas</taxon>
    </lineage>
</organism>
<sequence length="105" mass="11092">MAKIYNYVCTSSVDGDSPSTYACTLALTDDALIGSSGTWVAGGPSPTRIFIAQRGKWAKLSSRITLDSASGAHDEQVVMLNADSDFGEMIGDGLVSANTVKWKRS</sequence>
<comment type="caution">
    <text evidence="1">The sequence shown here is derived from an EMBL/GenBank/DDBJ whole genome shotgun (WGS) entry which is preliminary data.</text>
</comment>
<dbReference type="EMBL" id="QJRG01000050">
    <property type="protein sequence ID" value="RWU17200.1"/>
    <property type="molecule type" value="Genomic_DNA"/>
</dbReference>
<dbReference type="AlphaFoldDB" id="A0A443ZET5"/>
<name>A0A443ZET5_9PSED</name>
<dbReference type="Proteomes" id="UP000288983">
    <property type="component" value="Unassembled WGS sequence"/>
</dbReference>
<gene>
    <name evidence="1" type="ORF">DM813_27970</name>
</gene>
<dbReference type="RefSeq" id="WP_128326619.1">
    <property type="nucleotide sequence ID" value="NZ_QJRG01000050.1"/>
</dbReference>
<protein>
    <submittedName>
        <fullName evidence="1">Uncharacterized protein</fullName>
    </submittedName>
</protein>
<evidence type="ECO:0000313" key="2">
    <source>
        <dbReference type="Proteomes" id="UP000288983"/>
    </source>
</evidence>
<proteinExistence type="predicted"/>